<dbReference type="AlphaFoldDB" id="A0A9P5P905"/>
<feature type="transmembrane region" description="Helical" evidence="1">
    <location>
        <begin position="134"/>
        <end position="152"/>
    </location>
</feature>
<keyword evidence="1" id="KW-0472">Membrane</keyword>
<keyword evidence="3" id="KW-1185">Reference proteome</keyword>
<evidence type="ECO:0000313" key="2">
    <source>
        <dbReference type="EMBL" id="KAF9058976.1"/>
    </source>
</evidence>
<comment type="caution">
    <text evidence="2">The sequence shown here is derived from an EMBL/GenBank/DDBJ whole genome shotgun (WGS) entry which is preliminary data.</text>
</comment>
<evidence type="ECO:0000313" key="3">
    <source>
        <dbReference type="Proteomes" id="UP000772434"/>
    </source>
</evidence>
<protein>
    <submittedName>
        <fullName evidence="2">Uncharacterized protein</fullName>
    </submittedName>
</protein>
<dbReference type="EMBL" id="JADNRY010000334">
    <property type="protein sequence ID" value="KAF9058976.1"/>
    <property type="molecule type" value="Genomic_DNA"/>
</dbReference>
<feature type="transmembrane region" description="Helical" evidence="1">
    <location>
        <begin position="62"/>
        <end position="85"/>
    </location>
</feature>
<keyword evidence="1" id="KW-1133">Transmembrane helix</keyword>
<feature type="transmembrane region" description="Helical" evidence="1">
    <location>
        <begin position="28"/>
        <end position="50"/>
    </location>
</feature>
<evidence type="ECO:0000256" key="1">
    <source>
        <dbReference type="SAM" id="Phobius"/>
    </source>
</evidence>
<sequence length="223" mass="25001">MAMSADRSTESELDQKSHLFLVLMGPDFIVLIFVVLFYGCYTILFSLYIYLQIQHRGRKHYYQIAVLLLYMLATTALILAILIFYQEGLVGLFPVVVNDSIASEPKSEPAQSHDLMFEKLEIFPGPELLKQLSMWWRICFVNTVLALSAVVLEQKNIVALRQALNTGENSLLVTTTSDIAFSFLALRNFTYGLLQREGYGGSQRQPAGGHRKQIAGSGGMIIV</sequence>
<keyword evidence="1" id="KW-0812">Transmembrane</keyword>
<name>A0A9P5P905_9AGAR</name>
<reference evidence="2" key="1">
    <citation type="submission" date="2020-11" db="EMBL/GenBank/DDBJ databases">
        <authorList>
            <consortium name="DOE Joint Genome Institute"/>
            <person name="Ahrendt S."/>
            <person name="Riley R."/>
            <person name="Andreopoulos W."/>
            <person name="Labutti K."/>
            <person name="Pangilinan J."/>
            <person name="Ruiz-Duenas F.J."/>
            <person name="Barrasa J.M."/>
            <person name="Sanchez-Garcia M."/>
            <person name="Camarero S."/>
            <person name="Miyauchi S."/>
            <person name="Serrano A."/>
            <person name="Linde D."/>
            <person name="Babiker R."/>
            <person name="Drula E."/>
            <person name="Ayuso-Fernandez I."/>
            <person name="Pacheco R."/>
            <person name="Padilla G."/>
            <person name="Ferreira P."/>
            <person name="Barriuso J."/>
            <person name="Kellner H."/>
            <person name="Castanera R."/>
            <person name="Alfaro M."/>
            <person name="Ramirez L."/>
            <person name="Pisabarro A.G."/>
            <person name="Kuo A."/>
            <person name="Tritt A."/>
            <person name="Lipzen A."/>
            <person name="He G."/>
            <person name="Yan M."/>
            <person name="Ng V."/>
            <person name="Cullen D."/>
            <person name="Martin F."/>
            <person name="Rosso M.-N."/>
            <person name="Henrissat B."/>
            <person name="Hibbett D."/>
            <person name="Martinez A.T."/>
            <person name="Grigoriev I.V."/>
        </authorList>
    </citation>
    <scope>NUCLEOTIDE SEQUENCE</scope>
    <source>
        <strain evidence="2">AH 40177</strain>
    </source>
</reference>
<organism evidence="2 3">
    <name type="scientific">Rhodocollybia butyracea</name>
    <dbReference type="NCBI Taxonomy" id="206335"/>
    <lineage>
        <taxon>Eukaryota</taxon>
        <taxon>Fungi</taxon>
        <taxon>Dikarya</taxon>
        <taxon>Basidiomycota</taxon>
        <taxon>Agaricomycotina</taxon>
        <taxon>Agaricomycetes</taxon>
        <taxon>Agaricomycetidae</taxon>
        <taxon>Agaricales</taxon>
        <taxon>Marasmiineae</taxon>
        <taxon>Omphalotaceae</taxon>
        <taxon>Rhodocollybia</taxon>
    </lineage>
</organism>
<dbReference type="Proteomes" id="UP000772434">
    <property type="component" value="Unassembled WGS sequence"/>
</dbReference>
<dbReference type="OrthoDB" id="3226582at2759"/>
<proteinExistence type="predicted"/>
<gene>
    <name evidence="2" type="ORF">BDP27DRAFT_1371979</name>
</gene>
<accession>A0A9P5P905</accession>